<dbReference type="PANTHER" id="PTHR30041">
    <property type="entry name" value="ARSENATE REDUCTASE"/>
    <property type="match status" value="1"/>
</dbReference>
<dbReference type="GO" id="GO:0008794">
    <property type="term" value="F:arsenate reductase (glutaredoxin) activity"/>
    <property type="evidence" value="ECO:0007669"/>
    <property type="project" value="UniProtKB-UniRule"/>
</dbReference>
<dbReference type="InterPro" id="IPR006659">
    <property type="entry name" value="Arsenate_reductase"/>
</dbReference>
<dbReference type="InterPro" id="IPR036249">
    <property type="entry name" value="Thioredoxin-like_sf"/>
</dbReference>
<keyword evidence="7" id="KW-1185">Reference proteome</keyword>
<dbReference type="EC" id="1.20.4.1" evidence="4"/>
<protein>
    <recommendedName>
        <fullName evidence="4">Arsenate reductase</fullName>
        <ecNumber evidence="4">1.20.4.1</ecNumber>
    </recommendedName>
</protein>
<organism evidence="5 8">
    <name type="scientific">Pandoraea cepalis</name>
    <dbReference type="NCBI Taxonomy" id="2508294"/>
    <lineage>
        <taxon>Bacteria</taxon>
        <taxon>Pseudomonadati</taxon>
        <taxon>Pseudomonadota</taxon>
        <taxon>Betaproteobacteria</taxon>
        <taxon>Burkholderiales</taxon>
        <taxon>Burkholderiaceae</taxon>
        <taxon>Pandoraea</taxon>
    </lineage>
</organism>
<dbReference type="Proteomes" id="UP001172788">
    <property type="component" value="Unassembled WGS sequence"/>
</dbReference>
<dbReference type="EMBL" id="QAIC01000042">
    <property type="protein sequence ID" value="MDN4576434.1"/>
    <property type="molecule type" value="Genomic_DNA"/>
</dbReference>
<dbReference type="EMBL" id="QAID01000039">
    <property type="protein sequence ID" value="MDN4578636.1"/>
    <property type="molecule type" value="Genomic_DNA"/>
</dbReference>
<reference evidence="5" key="1">
    <citation type="submission" date="2018-04" db="EMBL/GenBank/DDBJ databases">
        <authorList>
            <person name="Jy Z."/>
        </authorList>
    </citation>
    <scope>NUCLEOTIDE SEQUENCE</scope>
    <source>
        <strain evidence="6">AS13</strain>
        <strain evidence="5">LA18</strain>
    </source>
</reference>
<evidence type="ECO:0000313" key="5">
    <source>
        <dbReference type="EMBL" id="MDN4576434.1"/>
    </source>
</evidence>
<evidence type="ECO:0000256" key="2">
    <source>
        <dbReference type="ARBA" id="ARBA00023002"/>
    </source>
</evidence>
<dbReference type="SUPFAM" id="SSF52833">
    <property type="entry name" value="Thioredoxin-like"/>
    <property type="match status" value="1"/>
</dbReference>
<dbReference type="Proteomes" id="UP001172791">
    <property type="component" value="Unassembled WGS sequence"/>
</dbReference>
<comment type="similarity">
    <text evidence="1 3 4">Belongs to the ArsC family.</text>
</comment>
<comment type="caution">
    <text evidence="5">The sequence shown here is derived from an EMBL/GenBank/DDBJ whole genome shotgun (WGS) entry which is preliminary data.</text>
</comment>
<evidence type="ECO:0000256" key="4">
    <source>
        <dbReference type="RuleBase" id="RU362029"/>
    </source>
</evidence>
<sequence length="144" mass="15754">MHTRQRLFQARTTPSRPTPFERIGGIMITVYHNPRCSKSREALALVEGSPAVGGSDLQIIEYLKTPPTLADLKRLHNLLGVPVREMIRSNETEYAELGLADAAMTDDALLAVVAAHPKLLQRPIVVNGDKAVIARPPELASQVL</sequence>
<gene>
    <name evidence="5" type="primary">arsC</name>
    <name evidence="5" type="ORF">DBA34_24570</name>
    <name evidence="6" type="ORF">DBB29_10980</name>
</gene>
<dbReference type="Gene3D" id="3.40.30.10">
    <property type="entry name" value="Glutaredoxin"/>
    <property type="match status" value="1"/>
</dbReference>
<dbReference type="PANTHER" id="PTHR30041:SF4">
    <property type="entry name" value="ARSENATE REDUCTASE"/>
    <property type="match status" value="1"/>
</dbReference>
<dbReference type="PROSITE" id="PS51353">
    <property type="entry name" value="ARSC"/>
    <property type="match status" value="1"/>
</dbReference>
<accession>A0AAW7MUH6</accession>
<evidence type="ECO:0000313" key="6">
    <source>
        <dbReference type="EMBL" id="MDN4578636.1"/>
    </source>
</evidence>
<dbReference type="Pfam" id="PF03960">
    <property type="entry name" value="ArsC"/>
    <property type="match status" value="1"/>
</dbReference>
<evidence type="ECO:0000256" key="3">
    <source>
        <dbReference type="PROSITE-ProRule" id="PRU01282"/>
    </source>
</evidence>
<dbReference type="AlphaFoldDB" id="A0AAW7MUH6"/>
<dbReference type="NCBIfam" id="TIGR00014">
    <property type="entry name" value="arsC"/>
    <property type="match status" value="1"/>
</dbReference>
<name>A0AAW7MUH6_9BURK</name>
<evidence type="ECO:0000313" key="7">
    <source>
        <dbReference type="Proteomes" id="UP001172788"/>
    </source>
</evidence>
<keyword evidence="2 4" id="KW-0560">Oxidoreductase</keyword>
<proteinExistence type="inferred from homology"/>
<dbReference type="CDD" id="cd03034">
    <property type="entry name" value="ArsC_ArsC"/>
    <property type="match status" value="1"/>
</dbReference>
<comment type="catalytic activity">
    <reaction evidence="4">
        <text>[glutaredoxin]-dithiol + arsenate + glutathione + H(+) = glutathionyl-S-S-[glutaredoxin] + arsenite + H2O</text>
        <dbReference type="Rhea" id="RHEA:22016"/>
        <dbReference type="Rhea" id="RHEA-COMP:10729"/>
        <dbReference type="Rhea" id="RHEA-COMP:17668"/>
        <dbReference type="ChEBI" id="CHEBI:15377"/>
        <dbReference type="ChEBI" id="CHEBI:15378"/>
        <dbReference type="ChEBI" id="CHEBI:29242"/>
        <dbReference type="ChEBI" id="CHEBI:29950"/>
        <dbReference type="ChEBI" id="CHEBI:48597"/>
        <dbReference type="ChEBI" id="CHEBI:57925"/>
        <dbReference type="ChEBI" id="CHEBI:146199"/>
        <dbReference type="EC" id="1.20.4.1"/>
    </reaction>
</comment>
<evidence type="ECO:0000313" key="8">
    <source>
        <dbReference type="Proteomes" id="UP001172791"/>
    </source>
</evidence>
<evidence type="ECO:0000256" key="1">
    <source>
        <dbReference type="ARBA" id="ARBA00007198"/>
    </source>
</evidence>
<dbReference type="InterPro" id="IPR006660">
    <property type="entry name" value="Arsenate_reductase-like"/>
</dbReference>